<dbReference type="Proteomes" id="UP000199371">
    <property type="component" value="Unassembled WGS sequence"/>
</dbReference>
<evidence type="ECO:0000313" key="2">
    <source>
        <dbReference type="EMBL" id="SEH85504.1"/>
    </source>
</evidence>
<gene>
    <name evidence="2" type="ORF">SAMN05660691_01816</name>
</gene>
<dbReference type="AlphaFoldDB" id="A0A1H6LHF5"/>
<reference evidence="3" key="1">
    <citation type="submission" date="2016-10" db="EMBL/GenBank/DDBJ databases">
        <authorList>
            <person name="Varghese N."/>
            <person name="Submissions S."/>
        </authorList>
    </citation>
    <scope>NUCLEOTIDE SEQUENCE [LARGE SCALE GENOMIC DNA]</scope>
    <source>
        <strain evidence="3">DSM 17616</strain>
    </source>
</reference>
<evidence type="ECO:0008006" key="4">
    <source>
        <dbReference type="Google" id="ProtNLM"/>
    </source>
</evidence>
<feature type="coiled-coil region" evidence="1">
    <location>
        <begin position="68"/>
        <end position="119"/>
    </location>
</feature>
<proteinExistence type="predicted"/>
<dbReference type="EMBL" id="FNXF01000005">
    <property type="protein sequence ID" value="SEH85504.1"/>
    <property type="molecule type" value="Genomic_DNA"/>
</dbReference>
<protein>
    <recommendedName>
        <fullName evidence="4">FlxA-like protein</fullName>
    </recommendedName>
</protein>
<dbReference type="OrthoDB" id="8688854at2"/>
<organism evidence="2 3">
    <name type="scientific">Rheinheimera pacifica</name>
    <dbReference type="NCBI Taxonomy" id="173990"/>
    <lineage>
        <taxon>Bacteria</taxon>
        <taxon>Pseudomonadati</taxon>
        <taxon>Pseudomonadota</taxon>
        <taxon>Gammaproteobacteria</taxon>
        <taxon>Chromatiales</taxon>
        <taxon>Chromatiaceae</taxon>
        <taxon>Rheinheimera</taxon>
    </lineage>
</organism>
<keyword evidence="3" id="KW-1185">Reference proteome</keyword>
<accession>A0A1H6LHF5</accession>
<evidence type="ECO:0000313" key="3">
    <source>
        <dbReference type="Proteomes" id="UP000199371"/>
    </source>
</evidence>
<sequence length="149" mass="16365">MQINTLQPQTVSLKLNLPEQTAAAATGTASNNNTMPGAYVSLSELGKTKAKQAEQNKDIDDSNLPDTIKQILKTIRDLKQQIADKQAEIDKAKQDGQQSEQQREKLKLLQTELSMLNSALGSAQQSLNKAMQQQDLSDEQIQTALSLML</sequence>
<keyword evidence="1" id="KW-0175">Coiled coil</keyword>
<name>A0A1H6LHF5_9GAMM</name>
<dbReference type="STRING" id="173990.SAMN05660691_01816"/>
<evidence type="ECO:0000256" key="1">
    <source>
        <dbReference type="SAM" id="Coils"/>
    </source>
</evidence>
<dbReference type="RefSeq" id="WP_092792502.1">
    <property type="nucleotide sequence ID" value="NZ_FNXF01000005.1"/>
</dbReference>